<dbReference type="Proteomes" id="UP001054252">
    <property type="component" value="Unassembled WGS sequence"/>
</dbReference>
<name>A0AAV5MG59_9ROSI</name>
<dbReference type="InterPro" id="IPR005162">
    <property type="entry name" value="Retrotrans_gag_dom"/>
</dbReference>
<dbReference type="Pfam" id="PF03732">
    <property type="entry name" value="Retrotrans_gag"/>
    <property type="match status" value="1"/>
</dbReference>
<feature type="compositionally biased region" description="Basic and acidic residues" evidence="1">
    <location>
        <begin position="176"/>
        <end position="197"/>
    </location>
</feature>
<evidence type="ECO:0000313" key="4">
    <source>
        <dbReference type="Proteomes" id="UP001054252"/>
    </source>
</evidence>
<comment type="caution">
    <text evidence="3">The sequence shown here is derived from an EMBL/GenBank/DDBJ whole genome shotgun (WGS) entry which is preliminary data.</text>
</comment>
<accession>A0AAV5MG59</accession>
<protein>
    <recommendedName>
        <fullName evidence="2">Retrotransposon gag domain-containing protein</fullName>
    </recommendedName>
</protein>
<proteinExistence type="predicted"/>
<feature type="domain" description="Retrotransposon gag" evidence="2">
    <location>
        <begin position="72"/>
        <end position="137"/>
    </location>
</feature>
<evidence type="ECO:0000259" key="2">
    <source>
        <dbReference type="Pfam" id="PF03732"/>
    </source>
</evidence>
<evidence type="ECO:0000313" key="3">
    <source>
        <dbReference type="EMBL" id="GKV48871.1"/>
    </source>
</evidence>
<reference evidence="3 4" key="1">
    <citation type="journal article" date="2021" name="Commun. Biol.">
        <title>The genome of Shorea leprosula (Dipterocarpaceae) highlights the ecological relevance of drought in aseasonal tropical rainforests.</title>
        <authorList>
            <person name="Ng K.K.S."/>
            <person name="Kobayashi M.J."/>
            <person name="Fawcett J.A."/>
            <person name="Hatakeyama M."/>
            <person name="Paape T."/>
            <person name="Ng C.H."/>
            <person name="Ang C.C."/>
            <person name="Tnah L.H."/>
            <person name="Lee C.T."/>
            <person name="Nishiyama T."/>
            <person name="Sese J."/>
            <person name="O'Brien M.J."/>
            <person name="Copetti D."/>
            <person name="Mohd Noor M.I."/>
            <person name="Ong R.C."/>
            <person name="Putra M."/>
            <person name="Sireger I.Z."/>
            <person name="Indrioko S."/>
            <person name="Kosugi Y."/>
            <person name="Izuno A."/>
            <person name="Isagi Y."/>
            <person name="Lee S.L."/>
            <person name="Shimizu K.K."/>
        </authorList>
    </citation>
    <scope>NUCLEOTIDE SEQUENCE [LARGE SCALE GENOMIC DNA]</scope>
    <source>
        <strain evidence="3">214</strain>
    </source>
</reference>
<keyword evidence="4" id="KW-1185">Reference proteome</keyword>
<dbReference type="EMBL" id="BPVZ01000273">
    <property type="protein sequence ID" value="GKV48871.1"/>
    <property type="molecule type" value="Genomic_DNA"/>
</dbReference>
<sequence length="218" mass="24578">MELGQTGGETFLKKCHRVSARLRLKELLAKPSIFFASPSLYRIDKFESAGGDQRFGTLSLRPSMVLGVPRKVEDSSRQPITDWPEMKQELRNLFLPCNVQWLARDFLRHLRQTGSVREYMRSFQSLMLEVQNELRREKVNNLASAITVAESLMDFKGSSDGAEKNKTSKGKKKFSGKNDHEASTPKANVDNKGKGKALDPGCFICGGPQVRRERNSMP</sequence>
<dbReference type="AlphaFoldDB" id="A0AAV5MG59"/>
<gene>
    <name evidence="3" type="ORF">SLEP1_g55661</name>
</gene>
<organism evidence="3 4">
    <name type="scientific">Rubroshorea leprosula</name>
    <dbReference type="NCBI Taxonomy" id="152421"/>
    <lineage>
        <taxon>Eukaryota</taxon>
        <taxon>Viridiplantae</taxon>
        <taxon>Streptophyta</taxon>
        <taxon>Embryophyta</taxon>
        <taxon>Tracheophyta</taxon>
        <taxon>Spermatophyta</taxon>
        <taxon>Magnoliopsida</taxon>
        <taxon>eudicotyledons</taxon>
        <taxon>Gunneridae</taxon>
        <taxon>Pentapetalae</taxon>
        <taxon>rosids</taxon>
        <taxon>malvids</taxon>
        <taxon>Malvales</taxon>
        <taxon>Dipterocarpaceae</taxon>
        <taxon>Rubroshorea</taxon>
    </lineage>
</organism>
<feature type="region of interest" description="Disordered" evidence="1">
    <location>
        <begin position="156"/>
        <end position="218"/>
    </location>
</feature>
<evidence type="ECO:0000256" key="1">
    <source>
        <dbReference type="SAM" id="MobiDB-lite"/>
    </source>
</evidence>